<accession>A0AAW2TNK8</accession>
<reference evidence="1" key="1">
    <citation type="submission" date="2020-06" db="EMBL/GenBank/DDBJ databases">
        <authorList>
            <person name="Li T."/>
            <person name="Hu X."/>
            <person name="Zhang T."/>
            <person name="Song X."/>
            <person name="Zhang H."/>
            <person name="Dai N."/>
            <person name="Sheng W."/>
            <person name="Hou X."/>
            <person name="Wei L."/>
        </authorList>
    </citation>
    <scope>NUCLEOTIDE SEQUENCE</scope>
    <source>
        <strain evidence="1">KEN1</strain>
        <tissue evidence="1">Leaf</tissue>
    </source>
</reference>
<dbReference type="EMBL" id="JACGWN010000014">
    <property type="protein sequence ID" value="KAL0406416.1"/>
    <property type="molecule type" value="Genomic_DNA"/>
</dbReference>
<proteinExistence type="predicted"/>
<sequence length="103" mass="11771">MENARVLERPMMEYSFPMVDGAISSIAKPTIQANNFEIKPAIIKIIRTSVQFSGLPDNDPNKHLFSFLQICDTFKFNGVSDDVARLRIFLFSLCDKVKNWLQS</sequence>
<evidence type="ECO:0000313" key="1">
    <source>
        <dbReference type="EMBL" id="KAL0406416.1"/>
    </source>
</evidence>
<name>A0AAW2TNK8_9LAMI</name>
<reference evidence="1" key="2">
    <citation type="journal article" date="2024" name="Plant">
        <title>Genomic evolution and insights into agronomic trait innovations of Sesamum species.</title>
        <authorList>
            <person name="Miao H."/>
            <person name="Wang L."/>
            <person name="Qu L."/>
            <person name="Liu H."/>
            <person name="Sun Y."/>
            <person name="Le M."/>
            <person name="Wang Q."/>
            <person name="Wei S."/>
            <person name="Zheng Y."/>
            <person name="Lin W."/>
            <person name="Duan Y."/>
            <person name="Cao H."/>
            <person name="Xiong S."/>
            <person name="Wang X."/>
            <person name="Wei L."/>
            <person name="Li C."/>
            <person name="Ma Q."/>
            <person name="Ju M."/>
            <person name="Zhao R."/>
            <person name="Li G."/>
            <person name="Mu C."/>
            <person name="Tian Q."/>
            <person name="Mei H."/>
            <person name="Zhang T."/>
            <person name="Gao T."/>
            <person name="Zhang H."/>
        </authorList>
    </citation>
    <scope>NUCLEOTIDE SEQUENCE</scope>
    <source>
        <strain evidence="1">KEN1</strain>
    </source>
</reference>
<gene>
    <name evidence="1" type="ORF">Slati_3955500</name>
</gene>
<organism evidence="1">
    <name type="scientific">Sesamum latifolium</name>
    <dbReference type="NCBI Taxonomy" id="2727402"/>
    <lineage>
        <taxon>Eukaryota</taxon>
        <taxon>Viridiplantae</taxon>
        <taxon>Streptophyta</taxon>
        <taxon>Embryophyta</taxon>
        <taxon>Tracheophyta</taxon>
        <taxon>Spermatophyta</taxon>
        <taxon>Magnoliopsida</taxon>
        <taxon>eudicotyledons</taxon>
        <taxon>Gunneridae</taxon>
        <taxon>Pentapetalae</taxon>
        <taxon>asterids</taxon>
        <taxon>lamiids</taxon>
        <taxon>Lamiales</taxon>
        <taxon>Pedaliaceae</taxon>
        <taxon>Sesamum</taxon>
    </lineage>
</organism>
<dbReference type="AlphaFoldDB" id="A0AAW2TNK8"/>
<comment type="caution">
    <text evidence="1">The sequence shown here is derived from an EMBL/GenBank/DDBJ whole genome shotgun (WGS) entry which is preliminary data.</text>
</comment>
<protein>
    <submittedName>
        <fullName evidence="1">Uncharacterized protein</fullName>
    </submittedName>
</protein>